<dbReference type="Proteomes" id="UP000176009">
    <property type="component" value="Unassembled WGS sequence"/>
</dbReference>
<organism evidence="2 4">
    <name type="scientific">Salegentibacter salarius</name>
    <dbReference type="NCBI Taxonomy" id="435906"/>
    <lineage>
        <taxon>Bacteria</taxon>
        <taxon>Pseudomonadati</taxon>
        <taxon>Bacteroidota</taxon>
        <taxon>Flavobacteriia</taxon>
        <taxon>Flavobacteriales</taxon>
        <taxon>Flavobacteriaceae</taxon>
        <taxon>Salegentibacter</taxon>
    </lineage>
</organism>
<dbReference type="EMBL" id="MJBR01000038">
    <property type="protein sequence ID" value="OEY71729.1"/>
    <property type="molecule type" value="Genomic_DNA"/>
</dbReference>
<evidence type="ECO:0000313" key="4">
    <source>
        <dbReference type="Proteomes" id="UP000232533"/>
    </source>
</evidence>
<dbReference type="AlphaFoldDB" id="A0A2N0TQE6"/>
<reference evidence="2 4" key="1">
    <citation type="submission" date="2015-10" db="EMBL/GenBank/DDBJ databases">
        <title>Draft genome sequence of Salegentibacter salinarum KCTC 12975.</title>
        <authorList>
            <person name="Lin W."/>
            <person name="Zheng Q."/>
        </authorList>
    </citation>
    <scope>NUCLEOTIDE SEQUENCE [LARGE SCALE GENOMIC DNA]</scope>
    <source>
        <strain evidence="2 4">KCTC 12974</strain>
    </source>
</reference>
<dbReference type="OrthoDB" id="1494288at2"/>
<dbReference type="Gene3D" id="2.30.30.40">
    <property type="entry name" value="SH3 Domains"/>
    <property type="match status" value="1"/>
</dbReference>
<comment type="caution">
    <text evidence="2">The sequence shown here is derived from an EMBL/GenBank/DDBJ whole genome shotgun (WGS) entry which is preliminary data.</text>
</comment>
<gene>
    <name evidence="2" type="ORF">APR40_15030</name>
    <name evidence="1" type="ORF">BHS39_15060</name>
</gene>
<evidence type="ECO:0000313" key="3">
    <source>
        <dbReference type="Proteomes" id="UP000176009"/>
    </source>
</evidence>
<sequence>MKKDRLNFIDLDLNKIAQTIEKQNSIISSGLAGIQGIEKIAETISKQIGQYDRLNSSLNQTIESAFKNPEFISRLNSWGNLNRELSIQFSNEEVLKSITRFTFNSQRIINDFDKITKSLNFDGFGQINTVNVAISGLSKTLIKDIAREDSWSDLDYVNSANEELLDISEPDLIASPQEILDYRDKLLSHLQELILKAKSPKVVEFLWKFMNLASFVLSAYSAFVPKPNHTTLQIQIQNPQNVQVMESKFENFKLEIEKKLDEKLANLDKQRIAKTNVNLRFSSKKNSKKLGLVKKGQIINVVEIRHKWLLIMYIDVETGEPKSGFVFKKYFQKI</sequence>
<evidence type="ECO:0000313" key="2">
    <source>
        <dbReference type="EMBL" id="PKD16965.1"/>
    </source>
</evidence>
<dbReference type="RefSeq" id="WP_070054997.1">
    <property type="nucleotide sequence ID" value="NZ_FVZF01000005.1"/>
</dbReference>
<dbReference type="EMBL" id="LKTR01000044">
    <property type="protein sequence ID" value="PKD16965.1"/>
    <property type="molecule type" value="Genomic_DNA"/>
</dbReference>
<reference evidence="1 3" key="2">
    <citation type="submission" date="2016-09" db="EMBL/GenBank/DDBJ databases">
        <title>Genome Sequence of Salegentibacter salarius,Isolated from a Marine Solar Saltern of the Yellow Sea in South Korea.</title>
        <authorList>
            <person name="Zheng Q."/>
            <person name="Liu Y."/>
        </authorList>
    </citation>
    <scope>NUCLEOTIDE SEQUENCE [LARGE SCALE GENOMIC DNA]</scope>
    <source>
        <strain evidence="1 3">KCTC 12974</strain>
    </source>
</reference>
<evidence type="ECO:0000313" key="1">
    <source>
        <dbReference type="EMBL" id="OEY71729.1"/>
    </source>
</evidence>
<name>A0A2N0TQE6_9FLAO</name>
<proteinExistence type="predicted"/>
<protein>
    <recommendedName>
        <fullName evidence="5">SH3b domain-containing protein</fullName>
    </recommendedName>
</protein>
<accession>A0A2N0TQE6</accession>
<dbReference type="Proteomes" id="UP000232533">
    <property type="component" value="Unassembled WGS sequence"/>
</dbReference>
<evidence type="ECO:0008006" key="5">
    <source>
        <dbReference type="Google" id="ProtNLM"/>
    </source>
</evidence>
<keyword evidence="3" id="KW-1185">Reference proteome</keyword>